<feature type="coiled-coil region" evidence="1">
    <location>
        <begin position="162"/>
        <end position="214"/>
    </location>
</feature>
<protein>
    <submittedName>
        <fullName evidence="3">Uncharacterized protein</fullName>
    </submittedName>
</protein>
<dbReference type="EMBL" id="LR796341">
    <property type="protein sequence ID" value="CAB4137826.1"/>
    <property type="molecule type" value="Genomic_DNA"/>
</dbReference>
<feature type="region of interest" description="Disordered" evidence="2">
    <location>
        <begin position="413"/>
        <end position="444"/>
    </location>
</feature>
<gene>
    <name evidence="3" type="ORF">UFOVP328_97</name>
</gene>
<feature type="region of interest" description="Disordered" evidence="2">
    <location>
        <begin position="264"/>
        <end position="305"/>
    </location>
</feature>
<sequence>MITLDLFEQDPNFRKPVGYEATKHYGTVNFANLIKAYGGNPTRAVQFDFPGGKSYKLSEQWVDMLADYYNTLETQNDKAQLVYGVLTDYNKTIRFLNELAQSKLFEKKNSEKQSNPEFKNTKLARLKTQARAKYPSAGSDLEAMTADFVDSQDADQREFQRVKDTNKKQDELLKRITAINQQQDQEIDSLDSDRDELQKNLQQLRTVNAELAKKLSAIATRKPKEKEKASAASADSAATAGSTGTWVAPSAADTRLDWTTAAPALSQPGIPTATPATVGGEPATVLAKPKRKRRSKAEIDAEKASKAAMSAMSKMAGGARIRPVQPNIPPAPTIAEPRSVPSELPKVIDLFPGIADTERTAEPVSTDNVEKADNVLDFPQKLQKVAEDEVQEALPAKNQYQLIQARKAIAQQQAQSAQPAEPTPAPTTAQSVNQPVTLSQAQSRRNKLDQILKLKHRIEQLTARAQRKPGGIERGLSADLELDYPLPQTDQDYDDTLSHYQKLVDKLESYLARKKAVFSRRAPMENQQTKNHSEAYVNGAREGHYSRAKRNPHPAGTQEHRDWNRGYEAHYGDKEYTEESQLDRSGQPMYQRQEVYMLTHNGREVAFYKLKDLKRAEQDAQDMQKKLGGEVHLRRVMREAEQPQDDDIMKQLFKDFGQIFGKPPAQFPPLKSPEPEKKEVKEMGRAGYNPLTSEKHWHEVEQYLFDLINNKSLDDATRAEAKQRYLEKRKEAQSKGWAK</sequence>
<name>A0A6J5LY27_9CAUD</name>
<feature type="compositionally biased region" description="Low complexity" evidence="2">
    <location>
        <begin position="230"/>
        <end position="245"/>
    </location>
</feature>
<feature type="region of interest" description="Disordered" evidence="2">
    <location>
        <begin position="220"/>
        <end position="248"/>
    </location>
</feature>
<organism evidence="3">
    <name type="scientific">uncultured Caudovirales phage</name>
    <dbReference type="NCBI Taxonomy" id="2100421"/>
    <lineage>
        <taxon>Viruses</taxon>
        <taxon>Duplodnaviria</taxon>
        <taxon>Heunggongvirae</taxon>
        <taxon>Uroviricota</taxon>
        <taxon>Caudoviricetes</taxon>
        <taxon>Peduoviridae</taxon>
        <taxon>Maltschvirus</taxon>
        <taxon>Maltschvirus maltsch</taxon>
    </lineage>
</organism>
<accession>A0A6J5LY27</accession>
<reference evidence="3" key="1">
    <citation type="submission" date="2020-04" db="EMBL/GenBank/DDBJ databases">
        <authorList>
            <person name="Chiriac C."/>
            <person name="Salcher M."/>
            <person name="Ghai R."/>
            <person name="Kavagutti S V."/>
        </authorList>
    </citation>
    <scope>NUCLEOTIDE SEQUENCE</scope>
</reference>
<feature type="compositionally biased region" description="Polar residues" evidence="2">
    <location>
        <begin position="431"/>
        <end position="443"/>
    </location>
</feature>
<evidence type="ECO:0000256" key="1">
    <source>
        <dbReference type="SAM" id="Coils"/>
    </source>
</evidence>
<evidence type="ECO:0000256" key="2">
    <source>
        <dbReference type="SAM" id="MobiDB-lite"/>
    </source>
</evidence>
<proteinExistence type="predicted"/>
<evidence type="ECO:0000313" key="3">
    <source>
        <dbReference type="EMBL" id="CAB4137826.1"/>
    </source>
</evidence>
<feature type="compositionally biased region" description="Basic and acidic residues" evidence="2">
    <location>
        <begin position="296"/>
        <end position="305"/>
    </location>
</feature>
<keyword evidence="1" id="KW-0175">Coiled coil</keyword>
<feature type="compositionally biased region" description="Low complexity" evidence="2">
    <location>
        <begin position="413"/>
        <end position="430"/>
    </location>
</feature>